<gene>
    <name evidence="2" type="ORF">CCHL11_02305</name>
</gene>
<evidence type="ECO:0000313" key="3">
    <source>
        <dbReference type="Proteomes" id="UP000186583"/>
    </source>
</evidence>
<organism evidence="2 3">
    <name type="scientific">Colletotrichum chlorophyti</name>
    <dbReference type="NCBI Taxonomy" id="708187"/>
    <lineage>
        <taxon>Eukaryota</taxon>
        <taxon>Fungi</taxon>
        <taxon>Dikarya</taxon>
        <taxon>Ascomycota</taxon>
        <taxon>Pezizomycotina</taxon>
        <taxon>Sordariomycetes</taxon>
        <taxon>Hypocreomycetidae</taxon>
        <taxon>Glomerellales</taxon>
        <taxon>Glomerellaceae</taxon>
        <taxon>Colletotrichum</taxon>
    </lineage>
</organism>
<sequence>MMNNLVIALAMASAVSAAPALVRRDDDCQATWRACIAAGTPEVACSCTLTACLGEDNARNREYCASATANLPKPTATGIPGGCNPAHPGSCPSSYFTYPVGTATASASFTSIPGIPGGCNPAHPGSCPSSYFTYPVGTATASPSFTPIPGIPGGCNPAHPGSCPSSYFTYPVDTATASPSFTPIPGIPGGCNPAHPGSCPSSYFTYPAPSAVPTAGSGGSSSGYTDPTPVEGKKWTIKDLTRYCGEDNSGCDYNFAIEADGKTERCTVIRMPGANAATESWSDQPCTSGSNFKVSWGYVAEPAPAFAVITVVQGKELAWFGVSDVNGQPVTTAPSNPFGSGQFGDLGPEQVFTY</sequence>
<feature type="signal peptide" evidence="1">
    <location>
        <begin position="1"/>
        <end position="17"/>
    </location>
</feature>
<keyword evidence="1" id="KW-0732">Signal</keyword>
<proteinExistence type="predicted"/>
<reference evidence="2 3" key="1">
    <citation type="submission" date="2016-11" db="EMBL/GenBank/DDBJ databases">
        <title>Draft Genome Assembly of Colletotrichum chlorophyti a pathogen of herbaceous plants.</title>
        <authorList>
            <person name="Gan P."/>
            <person name="Narusaka M."/>
            <person name="Tsushima A."/>
            <person name="Narusaka Y."/>
            <person name="Takano Y."/>
            <person name="Shirasu K."/>
        </authorList>
    </citation>
    <scope>NUCLEOTIDE SEQUENCE [LARGE SCALE GENOMIC DNA]</scope>
    <source>
        <strain evidence="2 3">NTL11</strain>
    </source>
</reference>
<dbReference type="Proteomes" id="UP000186583">
    <property type="component" value="Unassembled WGS sequence"/>
</dbReference>
<dbReference type="OrthoDB" id="3836772at2759"/>
<dbReference type="AlphaFoldDB" id="A0A1Q8S5V6"/>
<dbReference type="STRING" id="708187.A0A1Q8S5V6"/>
<dbReference type="PANTHER" id="PTHR39602:SF2">
    <property type="entry name" value="ACW-9"/>
    <property type="match status" value="1"/>
</dbReference>
<name>A0A1Q8S5V6_9PEZI</name>
<protein>
    <submittedName>
        <fullName evidence="2">Uncharacterized protein</fullName>
    </submittedName>
</protein>
<keyword evidence="3" id="KW-1185">Reference proteome</keyword>
<evidence type="ECO:0000313" key="2">
    <source>
        <dbReference type="EMBL" id="OLN96792.1"/>
    </source>
</evidence>
<dbReference type="PANTHER" id="PTHR39602">
    <property type="entry name" value="ACW-9"/>
    <property type="match status" value="1"/>
</dbReference>
<accession>A0A1Q8S5V6</accession>
<dbReference type="EMBL" id="MPGH01000014">
    <property type="protein sequence ID" value="OLN96792.1"/>
    <property type="molecule type" value="Genomic_DNA"/>
</dbReference>
<comment type="caution">
    <text evidence="2">The sequence shown here is derived from an EMBL/GenBank/DDBJ whole genome shotgun (WGS) entry which is preliminary data.</text>
</comment>
<evidence type="ECO:0000256" key="1">
    <source>
        <dbReference type="SAM" id="SignalP"/>
    </source>
</evidence>
<feature type="chain" id="PRO_5012389797" evidence="1">
    <location>
        <begin position="18"/>
        <end position="354"/>
    </location>
</feature>